<dbReference type="PANTHER" id="PTHR12358">
    <property type="entry name" value="SPHINGOSINE KINASE"/>
    <property type="match status" value="1"/>
</dbReference>
<keyword evidence="9" id="KW-0594">Phospholipid biosynthesis</keyword>
<dbReference type="PROSITE" id="PS50146">
    <property type="entry name" value="DAGK"/>
    <property type="match status" value="1"/>
</dbReference>
<dbReference type="GO" id="GO:0008654">
    <property type="term" value="P:phospholipid biosynthetic process"/>
    <property type="evidence" value="ECO:0007669"/>
    <property type="project" value="UniProtKB-KW"/>
</dbReference>
<evidence type="ECO:0000256" key="6">
    <source>
        <dbReference type="ARBA" id="ARBA00022777"/>
    </source>
</evidence>
<reference evidence="12 13" key="1">
    <citation type="journal article" date="2003" name="Int. J. Syst. Evol. Microbiol.">
        <title>Halobacillus salinus sp. nov., isolated from a salt lake on the coast of the East Sea in Korea.</title>
        <authorList>
            <person name="Yoon J.H."/>
            <person name="Kang K.H."/>
            <person name="Park Y.H."/>
        </authorList>
    </citation>
    <scope>NUCLEOTIDE SEQUENCE [LARGE SCALE GENOMIC DNA]</scope>
    <source>
        <strain evidence="12 13">HSL-3</strain>
    </source>
</reference>
<evidence type="ECO:0000256" key="10">
    <source>
        <dbReference type="ARBA" id="ARBA00023264"/>
    </source>
</evidence>
<dbReference type="Gene3D" id="3.40.50.10330">
    <property type="entry name" value="Probable inorganic polyphosphate/atp-NAD kinase, domain 1"/>
    <property type="match status" value="1"/>
</dbReference>
<keyword evidence="10" id="KW-1208">Phospholipid metabolism</keyword>
<dbReference type="NCBIfam" id="TIGR00147">
    <property type="entry name" value="YegS/Rv2252/BmrU family lipid kinase"/>
    <property type="match status" value="1"/>
</dbReference>
<keyword evidence="13" id="KW-1185">Reference proteome</keyword>
<dbReference type="Gene3D" id="2.60.200.40">
    <property type="match status" value="1"/>
</dbReference>
<evidence type="ECO:0000256" key="7">
    <source>
        <dbReference type="ARBA" id="ARBA00022840"/>
    </source>
</evidence>
<dbReference type="GO" id="GO:0005886">
    <property type="term" value="C:plasma membrane"/>
    <property type="evidence" value="ECO:0007669"/>
    <property type="project" value="TreeGrafter"/>
</dbReference>
<keyword evidence="7" id="KW-0067">ATP-binding</keyword>
<comment type="caution">
    <text evidence="12">The sequence shown here is derived from an EMBL/GenBank/DDBJ whole genome shotgun (WGS) entry which is preliminary data.</text>
</comment>
<comment type="similarity">
    <text evidence="2">Belongs to the diacylglycerol/lipid kinase family.</text>
</comment>
<dbReference type="PANTHER" id="PTHR12358:SF107">
    <property type="entry name" value="LIPID KINASE BMRU-RELATED"/>
    <property type="match status" value="1"/>
</dbReference>
<dbReference type="InterPro" id="IPR016064">
    <property type="entry name" value="NAD/diacylglycerol_kinase_sf"/>
</dbReference>
<dbReference type="InterPro" id="IPR045540">
    <property type="entry name" value="YegS/DAGK_C"/>
</dbReference>
<evidence type="ECO:0000256" key="5">
    <source>
        <dbReference type="ARBA" id="ARBA00022741"/>
    </source>
</evidence>
<evidence type="ECO:0000256" key="8">
    <source>
        <dbReference type="ARBA" id="ARBA00023098"/>
    </source>
</evidence>
<evidence type="ECO:0000256" key="3">
    <source>
        <dbReference type="ARBA" id="ARBA00022516"/>
    </source>
</evidence>
<dbReference type="AlphaFoldDB" id="A0A4Z0GZC6"/>
<dbReference type="EMBL" id="SRJC01000004">
    <property type="protein sequence ID" value="TGB01848.1"/>
    <property type="molecule type" value="Genomic_DNA"/>
</dbReference>
<keyword evidence="3" id="KW-0444">Lipid biosynthesis</keyword>
<protein>
    <submittedName>
        <fullName evidence="12">YegS/Rv2252/BmrU family lipid kinase</fullName>
    </submittedName>
</protein>
<dbReference type="SMART" id="SM00046">
    <property type="entry name" value="DAGKc"/>
    <property type="match status" value="1"/>
</dbReference>
<dbReference type="Proteomes" id="UP000297982">
    <property type="component" value="Unassembled WGS sequence"/>
</dbReference>
<keyword evidence="8" id="KW-0443">Lipid metabolism</keyword>
<organism evidence="12 13">
    <name type="scientific">Halobacillus salinus</name>
    <dbReference type="NCBI Taxonomy" id="192814"/>
    <lineage>
        <taxon>Bacteria</taxon>
        <taxon>Bacillati</taxon>
        <taxon>Bacillota</taxon>
        <taxon>Bacilli</taxon>
        <taxon>Bacillales</taxon>
        <taxon>Bacillaceae</taxon>
        <taxon>Halobacillus</taxon>
    </lineage>
</organism>
<dbReference type="InterPro" id="IPR005218">
    <property type="entry name" value="Diacylglycerol/lipid_kinase"/>
</dbReference>
<evidence type="ECO:0000256" key="1">
    <source>
        <dbReference type="ARBA" id="ARBA00001946"/>
    </source>
</evidence>
<dbReference type="SUPFAM" id="SSF111331">
    <property type="entry name" value="NAD kinase/diacylglycerol kinase-like"/>
    <property type="match status" value="1"/>
</dbReference>
<accession>A0A4Z0GZC6</accession>
<evidence type="ECO:0000256" key="2">
    <source>
        <dbReference type="ARBA" id="ARBA00005983"/>
    </source>
</evidence>
<sequence>MPRYEKGLFIFNGNAGNKEMEPQLSQVLPVIAQAVKQLTSIQTESIDELKDVCQQYGSEVDVMIILGGDGTVHECINSLAELEKRPVIGILPGGTCNDFSRMMDMPQNLQQAARALVEGEEQPVDVGRTERNYFLNFWGIGLVTQTSFNIDEGQKARFGVLSYFISALKTMNQADPFEFKIDVDGEKVEGEAVMVVVMNGRFIGTRPLPVPAIDVSDGKFDVLIIKNSNLTLFKELMTMGQPGTDESRFQELHHRQGKKIKIEIDSVQEVDMDGEIKGSTPAHIEVLPEHFTFLNGQSGRFDPSHQNQ</sequence>
<dbReference type="GO" id="GO:0005524">
    <property type="term" value="F:ATP binding"/>
    <property type="evidence" value="ECO:0007669"/>
    <property type="project" value="UniProtKB-KW"/>
</dbReference>
<comment type="cofactor">
    <cofactor evidence="1">
        <name>Mg(2+)</name>
        <dbReference type="ChEBI" id="CHEBI:18420"/>
    </cofactor>
</comment>
<gene>
    <name evidence="12" type="ORF">E4663_14525</name>
</gene>
<dbReference type="InterPro" id="IPR001206">
    <property type="entry name" value="Diacylglycerol_kinase_cat_dom"/>
</dbReference>
<dbReference type="Pfam" id="PF00781">
    <property type="entry name" value="DAGK_cat"/>
    <property type="match status" value="1"/>
</dbReference>
<keyword evidence="6 12" id="KW-0418">Kinase</keyword>
<evidence type="ECO:0000256" key="9">
    <source>
        <dbReference type="ARBA" id="ARBA00023209"/>
    </source>
</evidence>
<keyword evidence="4" id="KW-0808">Transferase</keyword>
<evidence type="ECO:0000259" key="11">
    <source>
        <dbReference type="PROSITE" id="PS50146"/>
    </source>
</evidence>
<feature type="domain" description="DAGKc" evidence="11">
    <location>
        <begin position="2"/>
        <end position="133"/>
    </location>
</feature>
<dbReference type="InterPro" id="IPR050187">
    <property type="entry name" value="Lipid_Phosphate_FormReg"/>
</dbReference>
<dbReference type="OrthoDB" id="142078at2"/>
<evidence type="ECO:0000256" key="4">
    <source>
        <dbReference type="ARBA" id="ARBA00022679"/>
    </source>
</evidence>
<dbReference type="RefSeq" id="WP_079477106.1">
    <property type="nucleotide sequence ID" value="NZ_FVYZ01000002.1"/>
</dbReference>
<name>A0A4Z0GZC6_9BACI</name>
<dbReference type="Pfam" id="PF19279">
    <property type="entry name" value="YegS_C"/>
    <property type="match status" value="1"/>
</dbReference>
<dbReference type="STRING" id="192814.GCA_900166575_03672"/>
<dbReference type="GO" id="GO:0004143">
    <property type="term" value="F:ATP-dependent diacylglycerol kinase activity"/>
    <property type="evidence" value="ECO:0007669"/>
    <property type="project" value="TreeGrafter"/>
</dbReference>
<evidence type="ECO:0000313" key="13">
    <source>
        <dbReference type="Proteomes" id="UP000297982"/>
    </source>
</evidence>
<keyword evidence="5" id="KW-0547">Nucleotide-binding</keyword>
<dbReference type="InterPro" id="IPR017438">
    <property type="entry name" value="ATP-NAD_kinase_N"/>
</dbReference>
<proteinExistence type="inferred from homology"/>
<evidence type="ECO:0000313" key="12">
    <source>
        <dbReference type="EMBL" id="TGB01848.1"/>
    </source>
</evidence>